<comment type="cofactor">
    <cofactor evidence="2">
        <name>Mg(2+)</name>
        <dbReference type="ChEBI" id="CHEBI:18420"/>
    </cofactor>
</comment>
<dbReference type="AlphaFoldDB" id="A0A1I7MYA5"/>
<evidence type="ECO:0000313" key="10">
    <source>
        <dbReference type="Proteomes" id="UP000199423"/>
    </source>
</evidence>
<dbReference type="PANTHER" id="PTHR12992">
    <property type="entry name" value="NUDIX HYDROLASE"/>
    <property type="match status" value="1"/>
</dbReference>
<keyword evidence="6" id="KW-0464">Manganese</keyword>
<reference evidence="10" key="1">
    <citation type="submission" date="2016-10" db="EMBL/GenBank/DDBJ databases">
        <authorList>
            <person name="Varghese N."/>
            <person name="Submissions S."/>
        </authorList>
    </citation>
    <scope>NUCLEOTIDE SEQUENCE [LARGE SCALE GENOMIC DNA]</scope>
    <source>
        <strain evidence="10">DSM 1565</strain>
    </source>
</reference>
<keyword evidence="10" id="KW-1185">Reference proteome</keyword>
<dbReference type="Proteomes" id="UP000199423">
    <property type="component" value="Unassembled WGS sequence"/>
</dbReference>
<feature type="region of interest" description="Disordered" evidence="7">
    <location>
        <begin position="34"/>
        <end position="55"/>
    </location>
</feature>
<dbReference type="InterPro" id="IPR015797">
    <property type="entry name" value="NUDIX_hydrolase-like_dom_sf"/>
</dbReference>
<comment type="cofactor">
    <cofactor evidence="1">
        <name>Mn(2+)</name>
        <dbReference type="ChEBI" id="CHEBI:29035"/>
    </cofactor>
</comment>
<dbReference type="CDD" id="cd03426">
    <property type="entry name" value="NUDIX_CoAse_Nudt7"/>
    <property type="match status" value="1"/>
</dbReference>
<dbReference type="InterPro" id="IPR000086">
    <property type="entry name" value="NUDIX_hydrolase_dom"/>
</dbReference>
<evidence type="ECO:0000256" key="1">
    <source>
        <dbReference type="ARBA" id="ARBA00001936"/>
    </source>
</evidence>
<dbReference type="SUPFAM" id="SSF55811">
    <property type="entry name" value="Nudix"/>
    <property type="match status" value="1"/>
</dbReference>
<keyword evidence="5" id="KW-0460">Magnesium</keyword>
<evidence type="ECO:0000256" key="4">
    <source>
        <dbReference type="ARBA" id="ARBA00022801"/>
    </source>
</evidence>
<evidence type="ECO:0000256" key="7">
    <source>
        <dbReference type="SAM" id="MobiDB-lite"/>
    </source>
</evidence>
<accession>A0A1I7MYA5</accession>
<protein>
    <submittedName>
        <fullName evidence="9">NUDIX domain-containing protein</fullName>
    </submittedName>
</protein>
<proteinExistence type="predicted"/>
<sequence>MDRLSAPIMTNMNTPGFDAATFEELARSRLLATPQLLDEPQSPSDDDLNPGSTRSTAGLRHAAVLVPIIAHQPLSVLLTARTDHLPSHAGQIAFPGGKVESFDAGPLAAALRETREEIALDQAFIEPVGFLPPYRTGTGYIITPSVALVRPGFKLTPDPKEVASVFEVPFAFLMNEANHQIHSRVFGGIERRFYAMPYEERYIWGATAGIIRTLYRRLFSI</sequence>
<evidence type="ECO:0000256" key="6">
    <source>
        <dbReference type="ARBA" id="ARBA00023211"/>
    </source>
</evidence>
<dbReference type="GO" id="GO:0010945">
    <property type="term" value="F:coenzyme A diphosphatase activity"/>
    <property type="evidence" value="ECO:0007669"/>
    <property type="project" value="InterPro"/>
</dbReference>
<feature type="domain" description="Nudix hydrolase" evidence="8">
    <location>
        <begin position="59"/>
        <end position="190"/>
    </location>
</feature>
<dbReference type="STRING" id="51670.SAMN04488557_0749"/>
<evidence type="ECO:0000313" key="9">
    <source>
        <dbReference type="EMBL" id="SFV27392.1"/>
    </source>
</evidence>
<evidence type="ECO:0000256" key="5">
    <source>
        <dbReference type="ARBA" id="ARBA00022842"/>
    </source>
</evidence>
<gene>
    <name evidence="9" type="ORF">SAMN04488557_0749</name>
</gene>
<evidence type="ECO:0000256" key="2">
    <source>
        <dbReference type="ARBA" id="ARBA00001946"/>
    </source>
</evidence>
<organism evidence="9 10">
    <name type="scientific">Hyphomicrobium facile</name>
    <dbReference type="NCBI Taxonomy" id="51670"/>
    <lineage>
        <taxon>Bacteria</taxon>
        <taxon>Pseudomonadati</taxon>
        <taxon>Pseudomonadota</taxon>
        <taxon>Alphaproteobacteria</taxon>
        <taxon>Hyphomicrobiales</taxon>
        <taxon>Hyphomicrobiaceae</taxon>
        <taxon>Hyphomicrobium</taxon>
    </lineage>
</organism>
<dbReference type="NCBIfam" id="NF007980">
    <property type="entry name" value="PRK10707.1"/>
    <property type="match status" value="1"/>
</dbReference>
<dbReference type="Gene3D" id="3.90.79.10">
    <property type="entry name" value="Nucleoside Triphosphate Pyrophosphohydrolase"/>
    <property type="match status" value="1"/>
</dbReference>
<dbReference type="EMBL" id="FPCH01000001">
    <property type="protein sequence ID" value="SFV27392.1"/>
    <property type="molecule type" value="Genomic_DNA"/>
</dbReference>
<name>A0A1I7MYA5_9HYPH</name>
<dbReference type="RefSeq" id="WP_092864358.1">
    <property type="nucleotide sequence ID" value="NZ_FPCH01000001.1"/>
</dbReference>
<dbReference type="Pfam" id="PF00293">
    <property type="entry name" value="NUDIX"/>
    <property type="match status" value="1"/>
</dbReference>
<dbReference type="PROSITE" id="PS51462">
    <property type="entry name" value="NUDIX"/>
    <property type="match status" value="1"/>
</dbReference>
<dbReference type="InterPro" id="IPR045121">
    <property type="entry name" value="CoAse"/>
</dbReference>
<dbReference type="GO" id="GO:0046872">
    <property type="term" value="F:metal ion binding"/>
    <property type="evidence" value="ECO:0007669"/>
    <property type="project" value="UniProtKB-KW"/>
</dbReference>
<evidence type="ECO:0000256" key="3">
    <source>
        <dbReference type="ARBA" id="ARBA00022723"/>
    </source>
</evidence>
<dbReference type="OrthoDB" id="9802805at2"/>
<keyword evidence="3" id="KW-0479">Metal-binding</keyword>
<evidence type="ECO:0000259" key="8">
    <source>
        <dbReference type="PROSITE" id="PS51462"/>
    </source>
</evidence>
<dbReference type="PANTHER" id="PTHR12992:SF11">
    <property type="entry name" value="MITOCHONDRIAL COENZYME A DIPHOSPHATASE NUDT8"/>
    <property type="match status" value="1"/>
</dbReference>
<keyword evidence="4" id="KW-0378">Hydrolase</keyword>